<protein>
    <recommendedName>
        <fullName evidence="1">site-specific DNA-methyltransferase (adenine-specific)</fullName>
        <ecNumber evidence="1">2.1.1.72</ecNumber>
    </recommendedName>
</protein>
<dbReference type="AlphaFoldDB" id="A0A923S8J2"/>
<reference evidence="8" key="1">
    <citation type="submission" date="2020-08" db="EMBL/GenBank/DDBJ databases">
        <title>Genome public.</title>
        <authorList>
            <person name="Liu C."/>
            <person name="Sun Q."/>
        </authorList>
    </citation>
    <scope>NUCLEOTIDE SEQUENCE</scope>
    <source>
        <strain evidence="8">BX15</strain>
    </source>
</reference>
<gene>
    <name evidence="8" type="ORF">H8Z83_13470</name>
</gene>
<dbReference type="GO" id="GO:0009307">
    <property type="term" value="P:DNA restriction-modification system"/>
    <property type="evidence" value="ECO:0007669"/>
    <property type="project" value="UniProtKB-KW"/>
</dbReference>
<dbReference type="GO" id="GO:0008170">
    <property type="term" value="F:N-methyltransferase activity"/>
    <property type="evidence" value="ECO:0007669"/>
    <property type="project" value="InterPro"/>
</dbReference>
<dbReference type="GO" id="GO:0032259">
    <property type="term" value="P:methylation"/>
    <property type="evidence" value="ECO:0007669"/>
    <property type="project" value="UniProtKB-KW"/>
</dbReference>
<dbReference type="SUPFAM" id="SSF53335">
    <property type="entry name" value="S-adenosyl-L-methionine-dependent methyltransferases"/>
    <property type="match status" value="1"/>
</dbReference>
<dbReference type="Gene3D" id="3.40.50.150">
    <property type="entry name" value="Vaccinia Virus protein VP39"/>
    <property type="match status" value="1"/>
</dbReference>
<feature type="domain" description="DNA methylase adenine-specific" evidence="7">
    <location>
        <begin position="108"/>
        <end position="212"/>
    </location>
</feature>
<dbReference type="EMBL" id="JACOQI010000015">
    <property type="protein sequence ID" value="MBC5771308.1"/>
    <property type="molecule type" value="Genomic_DNA"/>
</dbReference>
<dbReference type="Pfam" id="PF02384">
    <property type="entry name" value="N6_Mtase"/>
    <property type="match status" value="1"/>
</dbReference>
<dbReference type="PRINTS" id="PR00507">
    <property type="entry name" value="N12N6MTFRASE"/>
</dbReference>
<evidence type="ECO:0000256" key="1">
    <source>
        <dbReference type="ARBA" id="ARBA00011900"/>
    </source>
</evidence>
<dbReference type="EC" id="2.1.1.72" evidence="1"/>
<comment type="catalytic activity">
    <reaction evidence="6">
        <text>a 2'-deoxyadenosine in DNA + S-adenosyl-L-methionine = an N(6)-methyl-2'-deoxyadenosine in DNA + S-adenosyl-L-homocysteine + H(+)</text>
        <dbReference type="Rhea" id="RHEA:15197"/>
        <dbReference type="Rhea" id="RHEA-COMP:12418"/>
        <dbReference type="Rhea" id="RHEA-COMP:12419"/>
        <dbReference type="ChEBI" id="CHEBI:15378"/>
        <dbReference type="ChEBI" id="CHEBI:57856"/>
        <dbReference type="ChEBI" id="CHEBI:59789"/>
        <dbReference type="ChEBI" id="CHEBI:90615"/>
        <dbReference type="ChEBI" id="CHEBI:90616"/>
        <dbReference type="EC" id="2.1.1.72"/>
    </reaction>
</comment>
<dbReference type="PANTHER" id="PTHR42933:SF1">
    <property type="entry name" value="SITE-SPECIFIC DNA-METHYLTRANSFERASE (ADENINE-SPECIFIC)"/>
    <property type="match status" value="1"/>
</dbReference>
<dbReference type="InterPro" id="IPR003356">
    <property type="entry name" value="DNA_methylase_A-5"/>
</dbReference>
<evidence type="ECO:0000256" key="4">
    <source>
        <dbReference type="ARBA" id="ARBA00022691"/>
    </source>
</evidence>
<proteinExistence type="predicted"/>
<comment type="caution">
    <text evidence="8">The sequence shown here is derived from an EMBL/GenBank/DDBJ whole genome shotgun (WGS) entry which is preliminary data.</text>
</comment>
<keyword evidence="5" id="KW-0680">Restriction system</keyword>
<dbReference type="RefSeq" id="WP_187015509.1">
    <property type="nucleotide sequence ID" value="NZ_JACOQI010000015.1"/>
</dbReference>
<name>A0A923S8J2_9FIRM</name>
<keyword evidence="4" id="KW-0949">S-adenosyl-L-methionine</keyword>
<evidence type="ECO:0000256" key="5">
    <source>
        <dbReference type="ARBA" id="ARBA00022747"/>
    </source>
</evidence>
<dbReference type="GO" id="GO:0009007">
    <property type="term" value="F:site-specific DNA-methyltransferase (adenine-specific) activity"/>
    <property type="evidence" value="ECO:0007669"/>
    <property type="project" value="UniProtKB-EC"/>
</dbReference>
<evidence type="ECO:0000256" key="2">
    <source>
        <dbReference type="ARBA" id="ARBA00022603"/>
    </source>
</evidence>
<dbReference type="InterPro" id="IPR051537">
    <property type="entry name" value="DNA_Adenine_Mtase"/>
</dbReference>
<evidence type="ECO:0000313" key="9">
    <source>
        <dbReference type="Proteomes" id="UP000620327"/>
    </source>
</evidence>
<dbReference type="Proteomes" id="UP000620327">
    <property type="component" value="Unassembled WGS sequence"/>
</dbReference>
<keyword evidence="2 8" id="KW-0489">Methyltransferase</keyword>
<dbReference type="GO" id="GO:0003677">
    <property type="term" value="F:DNA binding"/>
    <property type="evidence" value="ECO:0007669"/>
    <property type="project" value="InterPro"/>
</dbReference>
<accession>A0A923S8J2</accession>
<evidence type="ECO:0000313" key="8">
    <source>
        <dbReference type="EMBL" id="MBC5771308.1"/>
    </source>
</evidence>
<dbReference type="InterPro" id="IPR029063">
    <property type="entry name" value="SAM-dependent_MTases_sf"/>
</dbReference>
<evidence type="ECO:0000259" key="7">
    <source>
        <dbReference type="Pfam" id="PF02384"/>
    </source>
</evidence>
<dbReference type="PANTHER" id="PTHR42933">
    <property type="entry name" value="SLR6095 PROTEIN"/>
    <property type="match status" value="1"/>
</dbReference>
<sequence>MAKAVYYPKGERQKTIIKLLNSLEGRYSRWDIWQDFIVLSAVSIANAFGGPYREQREAMYLERSKKYSTSELEVLAQMLAEVVDEMEQNPDQDMLGELFMALGLANEWKGQFFTPYDICRAMAAMNLGEDLKSQIEEKGWVSVSDPACGAGALLLAFANECKRNHINYQTSVFFVAQDIDFLAGCMCYIQMSLLGCPGYVVIDDSILHPAQSYNEDGLIPKNSPNVWLTPMYFRDVWHWRRIFAQLDLITQTKERTHGKPDM</sequence>
<keyword evidence="3" id="KW-0808">Transferase</keyword>
<keyword evidence="9" id="KW-1185">Reference proteome</keyword>
<evidence type="ECO:0000256" key="3">
    <source>
        <dbReference type="ARBA" id="ARBA00022679"/>
    </source>
</evidence>
<evidence type="ECO:0000256" key="6">
    <source>
        <dbReference type="ARBA" id="ARBA00047942"/>
    </source>
</evidence>
<organism evidence="8 9">
    <name type="scientific">Dysosmobacter segnis</name>
    <dbReference type="NCBI Taxonomy" id="2763042"/>
    <lineage>
        <taxon>Bacteria</taxon>
        <taxon>Bacillati</taxon>
        <taxon>Bacillota</taxon>
        <taxon>Clostridia</taxon>
        <taxon>Eubacteriales</taxon>
        <taxon>Oscillospiraceae</taxon>
        <taxon>Dysosmobacter</taxon>
    </lineage>
</organism>